<dbReference type="PANTHER" id="PTHR15715">
    <property type="entry name" value="CENTROSOMAL PROTEIN OF 170 KDA"/>
    <property type="match status" value="1"/>
</dbReference>
<proteinExistence type="predicted"/>
<dbReference type="InterPro" id="IPR000253">
    <property type="entry name" value="FHA_dom"/>
</dbReference>
<dbReference type="InterPro" id="IPR051176">
    <property type="entry name" value="Cent_Immune-Sig_Mod"/>
</dbReference>
<accession>A0A4P6XTD5</accession>
<dbReference type="PROSITE" id="PS50006">
    <property type="entry name" value="FHA_DOMAIN"/>
    <property type="match status" value="1"/>
</dbReference>
<keyword evidence="1" id="KW-0175">Coiled coil</keyword>
<feature type="domain" description="FHA" evidence="3">
    <location>
        <begin position="115"/>
        <end position="173"/>
    </location>
</feature>
<organism evidence="4 5">
    <name type="scientific">Metschnikowia aff. pulcherrima</name>
    <dbReference type="NCBI Taxonomy" id="2163413"/>
    <lineage>
        <taxon>Eukaryota</taxon>
        <taxon>Fungi</taxon>
        <taxon>Dikarya</taxon>
        <taxon>Ascomycota</taxon>
        <taxon>Saccharomycotina</taxon>
        <taxon>Pichiomycetes</taxon>
        <taxon>Metschnikowiaceae</taxon>
        <taxon>Metschnikowia</taxon>
    </lineage>
</organism>
<evidence type="ECO:0000256" key="2">
    <source>
        <dbReference type="SAM" id="MobiDB-lite"/>
    </source>
</evidence>
<dbReference type="SMART" id="SM00240">
    <property type="entry name" value="FHA"/>
    <property type="match status" value="1"/>
</dbReference>
<dbReference type="GO" id="GO:0005737">
    <property type="term" value="C:cytoplasm"/>
    <property type="evidence" value="ECO:0007669"/>
    <property type="project" value="TreeGrafter"/>
</dbReference>
<gene>
    <name evidence="4" type="primary">MPUL0D03360</name>
    <name evidence="4" type="ORF">METSCH_D03360</name>
</gene>
<name>A0A4P6XTD5_9ASCO</name>
<dbReference type="Proteomes" id="UP000292447">
    <property type="component" value="Chromosome IV"/>
</dbReference>
<dbReference type="EMBL" id="CP034459">
    <property type="protein sequence ID" value="QBM89271.1"/>
    <property type="molecule type" value="Genomic_DNA"/>
</dbReference>
<keyword evidence="5" id="KW-1185">Reference proteome</keyword>
<sequence length="572" mass="63198">MSQRKTLAPGRPAVPGRYGEKSLGLNDAARATPAANSRRRLNSQSQVVLVPLFLGQEAFSGSETRSNLGADKNKAPGGNLRPQKRHQAEFYVTLVLLNDTFPTKHVHVPYHPETCKLGRPTGTKVKPHVSNGYFDSRVLSRNHACMYVSPKTGQVMVQDMGLLNGTFVNLEKLAGEPVAIAVGDTINLGFNIQVETSHKQISARVESINVVLNNPQGAVLDLFPRLTKLALADFSDADMHHYEFIQGLCAQLAGGKGGSSDETELDPKRQSARAFDRGMFSDIVPSLDEMFETSANQQMEDVGIYANLGLETSPELVSTLDYLGANLAKVKHQNTILASLELFFKNYTARVDEINSTHVQEQVRKFETEHKTKLQQERDKASHVIQDQEQKLTAQARLVSTLETEIAQLRLAQFAAIKALDLEKDAARSAAENENEFEFTQNCEKLKLGSQNHTELHGKQDKLPAEKLDLHDVVNSKPLDAVPAASQEETTPAEAHTQDARAQLIISEFDSRSAESEKQLLDDTNPNTATPTMPRRYIEQIQHALLPYKNHGVMAGVLVVIAGFVYQHTRLL</sequence>
<dbReference type="AlphaFoldDB" id="A0A4P6XTD5"/>
<evidence type="ECO:0000313" key="4">
    <source>
        <dbReference type="EMBL" id="QBM89271.1"/>
    </source>
</evidence>
<dbReference type="PANTHER" id="PTHR15715:SF37">
    <property type="entry name" value="LD47843P"/>
    <property type="match status" value="1"/>
</dbReference>
<evidence type="ECO:0000256" key="1">
    <source>
        <dbReference type="SAM" id="Coils"/>
    </source>
</evidence>
<evidence type="ECO:0000259" key="3">
    <source>
        <dbReference type="PROSITE" id="PS50006"/>
    </source>
</evidence>
<dbReference type="Gene3D" id="2.60.200.20">
    <property type="match status" value="1"/>
</dbReference>
<dbReference type="InterPro" id="IPR008984">
    <property type="entry name" value="SMAD_FHA_dom_sf"/>
</dbReference>
<evidence type="ECO:0000313" key="5">
    <source>
        <dbReference type="Proteomes" id="UP000292447"/>
    </source>
</evidence>
<feature type="region of interest" description="Disordered" evidence="2">
    <location>
        <begin position="1"/>
        <end position="21"/>
    </location>
</feature>
<feature type="coiled-coil region" evidence="1">
    <location>
        <begin position="371"/>
        <end position="405"/>
    </location>
</feature>
<dbReference type="STRING" id="2163413.A0A4P6XTD5"/>
<dbReference type="Pfam" id="PF00498">
    <property type="entry name" value="FHA"/>
    <property type="match status" value="1"/>
</dbReference>
<dbReference type="SUPFAM" id="SSF49879">
    <property type="entry name" value="SMAD/FHA domain"/>
    <property type="match status" value="1"/>
</dbReference>
<reference evidence="5" key="1">
    <citation type="submission" date="2019-03" db="EMBL/GenBank/DDBJ databases">
        <title>Snf2 controls pulcherriminic acid biosynthesis and connects pigmentation and antifungal activity of the yeast Metschnikowia pulcherrima.</title>
        <authorList>
            <person name="Gore-Lloyd D."/>
            <person name="Sumann I."/>
            <person name="Brachmann A.O."/>
            <person name="Schneeberger K."/>
            <person name="Ortiz-Merino R.A."/>
            <person name="Moreno-Beltran M."/>
            <person name="Schlaefli M."/>
            <person name="Kirner P."/>
            <person name="Santos Kron A."/>
            <person name="Wolfe K.H."/>
            <person name="Piel J."/>
            <person name="Ahrens C.H."/>
            <person name="Henk D."/>
            <person name="Freimoser F.M."/>
        </authorList>
    </citation>
    <scope>NUCLEOTIDE SEQUENCE [LARGE SCALE GENOMIC DNA]</scope>
    <source>
        <strain evidence="5">APC 1.2</strain>
    </source>
</reference>
<protein>
    <submittedName>
        <fullName evidence="4">FHA domain-containing protein</fullName>
    </submittedName>
</protein>